<dbReference type="PROSITE" id="PS00211">
    <property type="entry name" value="ABC_TRANSPORTER_1"/>
    <property type="match status" value="1"/>
</dbReference>
<dbReference type="InterPro" id="IPR003593">
    <property type="entry name" value="AAA+_ATPase"/>
</dbReference>
<evidence type="ECO:0000313" key="10">
    <source>
        <dbReference type="EMBL" id="KCZ92547.1"/>
    </source>
</evidence>
<dbReference type="GO" id="GO:0140359">
    <property type="term" value="F:ABC-type transporter activity"/>
    <property type="evidence" value="ECO:0007669"/>
    <property type="project" value="InterPro"/>
</dbReference>
<keyword evidence="11" id="KW-1185">Reference proteome</keyword>
<dbReference type="InterPro" id="IPR036640">
    <property type="entry name" value="ABC1_TM_sf"/>
</dbReference>
<comment type="caution">
    <text evidence="10">The sequence shown here is derived from an EMBL/GenBank/DDBJ whole genome shotgun (WGS) entry which is preliminary data.</text>
</comment>
<feature type="transmembrane region" description="Helical" evidence="7">
    <location>
        <begin position="244"/>
        <end position="264"/>
    </location>
</feature>
<feature type="domain" description="ABC transmembrane type-1" evidence="9">
    <location>
        <begin position="17"/>
        <end position="302"/>
    </location>
</feature>
<dbReference type="InterPro" id="IPR003439">
    <property type="entry name" value="ABC_transporter-like_ATP-bd"/>
</dbReference>
<evidence type="ECO:0000256" key="2">
    <source>
        <dbReference type="ARBA" id="ARBA00022692"/>
    </source>
</evidence>
<keyword evidence="3" id="KW-0547">Nucleotide-binding</keyword>
<organism evidence="10 11">
    <name type="scientific">Hyphomonas hirschiana VP5</name>
    <dbReference type="NCBI Taxonomy" id="1280951"/>
    <lineage>
        <taxon>Bacteria</taxon>
        <taxon>Pseudomonadati</taxon>
        <taxon>Pseudomonadota</taxon>
        <taxon>Alphaproteobacteria</taxon>
        <taxon>Hyphomonadales</taxon>
        <taxon>Hyphomonadaceae</taxon>
        <taxon>Hyphomonas</taxon>
    </lineage>
</organism>
<dbReference type="Gene3D" id="3.40.50.300">
    <property type="entry name" value="P-loop containing nucleotide triphosphate hydrolases"/>
    <property type="match status" value="1"/>
</dbReference>
<comment type="subcellular location">
    <subcellularLocation>
        <location evidence="1">Cell membrane</location>
        <topology evidence="1">Multi-pass membrane protein</topology>
    </subcellularLocation>
</comment>
<dbReference type="SUPFAM" id="SSF52540">
    <property type="entry name" value="P-loop containing nucleoside triphosphate hydrolases"/>
    <property type="match status" value="1"/>
</dbReference>
<evidence type="ECO:0000313" key="11">
    <source>
        <dbReference type="Proteomes" id="UP000025061"/>
    </source>
</evidence>
<keyword evidence="6 7" id="KW-0472">Membrane</keyword>
<dbReference type="PANTHER" id="PTHR24221:SF654">
    <property type="entry name" value="ATP-BINDING CASSETTE SUB-FAMILY B MEMBER 6"/>
    <property type="match status" value="1"/>
</dbReference>
<proteinExistence type="predicted"/>
<evidence type="ECO:0000256" key="6">
    <source>
        <dbReference type="ARBA" id="ARBA00023136"/>
    </source>
</evidence>
<dbReference type="InterPro" id="IPR011527">
    <property type="entry name" value="ABC1_TM_dom"/>
</dbReference>
<gene>
    <name evidence="10" type="ORF">HHI_11226</name>
</gene>
<keyword evidence="5 7" id="KW-1133">Transmembrane helix</keyword>
<dbReference type="InterPro" id="IPR039421">
    <property type="entry name" value="Type_1_exporter"/>
</dbReference>
<feature type="domain" description="ABC transporter" evidence="8">
    <location>
        <begin position="334"/>
        <end position="546"/>
    </location>
</feature>
<feature type="transmembrane region" description="Helical" evidence="7">
    <location>
        <begin position="270"/>
        <end position="291"/>
    </location>
</feature>
<evidence type="ECO:0000256" key="3">
    <source>
        <dbReference type="ARBA" id="ARBA00022741"/>
    </source>
</evidence>
<dbReference type="InterPro" id="IPR027417">
    <property type="entry name" value="P-loop_NTPase"/>
</dbReference>
<evidence type="ECO:0000256" key="5">
    <source>
        <dbReference type="ARBA" id="ARBA00022989"/>
    </source>
</evidence>
<reference evidence="10 11" key="1">
    <citation type="submission" date="2013-04" db="EMBL/GenBank/DDBJ databases">
        <title>Hyphomonas hirschiana VP5 Genome Sequencing.</title>
        <authorList>
            <person name="Lai Q."/>
            <person name="Shao Z."/>
        </authorList>
    </citation>
    <scope>NUCLEOTIDE SEQUENCE [LARGE SCALE GENOMIC DNA]</scope>
    <source>
        <strain evidence="10 11">VP5</strain>
    </source>
</reference>
<sequence length="547" mass="56301">MMSLWSTLGRPGRLQFFLAMALAALAAIAGVMLMGLSGWFLVAGALAGMSGLGHSFNHLYPSAGVRGAALVRVLGRYGEQLSGHDAILSLSARLRPRIFAAGAHGRRGLSPMASAELTALVDDMDAAEGAFLKVVLPAIGVIAGFVVALGFALASDAVVFGAAALAAVLAGGALPYLAVQAAQRRSAALSAQADASRADVARLIENATELDVYGALSGYADEAETLLRGWQDQGERLERPFRGLSAMLSACGVLMAVLALWRVSVTGGDLPVAAGAALALMAAFEAASAMLKVMEAAPRAKTASMRLAGKLAVEGAAWDARQDRAVSLQSVLPIEVRNLTVCAEPGAPQTPVASFTVEPGTVTEITGASGIGKSTLAEALMRLHPVPESAVFYAGVEAGNARIASVLEHIAMSSQMPSFLPGTVADLLRLAKPNASEAEMRGALETALADVFVFARPEGLDSAIGENGTGFSGGEMRRLGLARAILAGPEVLILDEPFAGLDRALAGQLAGRLSDWLAGGRRALVVLQHKPGAALWRAQGVHHVALD</sequence>
<dbReference type="EMBL" id="ARYI01000009">
    <property type="protein sequence ID" value="KCZ92547.1"/>
    <property type="molecule type" value="Genomic_DNA"/>
</dbReference>
<keyword evidence="2 7" id="KW-0812">Transmembrane</keyword>
<dbReference type="InterPro" id="IPR017871">
    <property type="entry name" value="ABC_transporter-like_CS"/>
</dbReference>
<dbReference type="PROSITE" id="PS50929">
    <property type="entry name" value="ABC_TM1F"/>
    <property type="match status" value="1"/>
</dbReference>
<dbReference type="SMART" id="SM00382">
    <property type="entry name" value="AAA"/>
    <property type="match status" value="1"/>
</dbReference>
<dbReference type="SUPFAM" id="SSF90123">
    <property type="entry name" value="ABC transporter transmembrane region"/>
    <property type="match status" value="1"/>
</dbReference>
<dbReference type="GO" id="GO:0016887">
    <property type="term" value="F:ATP hydrolysis activity"/>
    <property type="evidence" value="ECO:0007669"/>
    <property type="project" value="InterPro"/>
</dbReference>
<dbReference type="PANTHER" id="PTHR24221">
    <property type="entry name" value="ATP-BINDING CASSETTE SUB-FAMILY B"/>
    <property type="match status" value="1"/>
</dbReference>
<evidence type="ECO:0000256" key="7">
    <source>
        <dbReference type="SAM" id="Phobius"/>
    </source>
</evidence>
<dbReference type="AlphaFoldDB" id="A0A059FPM6"/>
<name>A0A059FPM6_9PROT</name>
<evidence type="ECO:0000256" key="4">
    <source>
        <dbReference type="ARBA" id="ARBA00022840"/>
    </source>
</evidence>
<dbReference type="PATRIC" id="fig|1280951.3.peg.2262"/>
<dbReference type="PROSITE" id="PS50893">
    <property type="entry name" value="ABC_TRANSPORTER_2"/>
    <property type="match status" value="1"/>
</dbReference>
<dbReference type="GO" id="GO:0005524">
    <property type="term" value="F:ATP binding"/>
    <property type="evidence" value="ECO:0007669"/>
    <property type="project" value="UniProtKB-KW"/>
</dbReference>
<feature type="transmembrane region" description="Helical" evidence="7">
    <location>
        <begin position="134"/>
        <end position="153"/>
    </location>
</feature>
<accession>A0A059FPM6</accession>
<keyword evidence="4 10" id="KW-0067">ATP-binding</keyword>
<dbReference type="Proteomes" id="UP000025061">
    <property type="component" value="Unassembled WGS sequence"/>
</dbReference>
<dbReference type="GO" id="GO:0005886">
    <property type="term" value="C:plasma membrane"/>
    <property type="evidence" value="ECO:0007669"/>
    <property type="project" value="UniProtKB-SubCell"/>
</dbReference>
<protein>
    <submittedName>
        <fullName evidence="10">Putative amino acid ABC transporter ATP-binding protein CydC</fullName>
    </submittedName>
</protein>
<evidence type="ECO:0000259" key="8">
    <source>
        <dbReference type="PROSITE" id="PS50893"/>
    </source>
</evidence>
<evidence type="ECO:0000256" key="1">
    <source>
        <dbReference type="ARBA" id="ARBA00004651"/>
    </source>
</evidence>
<dbReference type="Pfam" id="PF00005">
    <property type="entry name" value="ABC_tran"/>
    <property type="match status" value="1"/>
</dbReference>
<dbReference type="Gene3D" id="1.20.1560.10">
    <property type="entry name" value="ABC transporter type 1, transmembrane domain"/>
    <property type="match status" value="1"/>
</dbReference>
<evidence type="ECO:0000259" key="9">
    <source>
        <dbReference type="PROSITE" id="PS50929"/>
    </source>
</evidence>
<feature type="transmembrane region" description="Helical" evidence="7">
    <location>
        <begin position="159"/>
        <end position="179"/>
    </location>
</feature>